<reference evidence="2 3" key="1">
    <citation type="submission" date="2019-03" db="EMBL/GenBank/DDBJ databases">
        <title>Dyadobacter AR-3-6 sp. nov., isolated from arctic soil.</title>
        <authorList>
            <person name="Chaudhary D.K."/>
        </authorList>
    </citation>
    <scope>NUCLEOTIDE SEQUENCE [LARGE SCALE GENOMIC DNA]</scope>
    <source>
        <strain evidence="2 3">AR-3-6</strain>
    </source>
</reference>
<gene>
    <name evidence="2" type="ORF">E0F88_12235</name>
</gene>
<proteinExistence type="predicted"/>
<keyword evidence="1" id="KW-1133">Transmembrane helix</keyword>
<keyword evidence="3" id="KW-1185">Reference proteome</keyword>
<keyword evidence="1" id="KW-0472">Membrane</keyword>
<feature type="transmembrane region" description="Helical" evidence="1">
    <location>
        <begin position="145"/>
        <end position="161"/>
    </location>
</feature>
<protein>
    <submittedName>
        <fullName evidence="2">Uncharacterized protein</fullName>
    </submittedName>
</protein>
<organism evidence="2 3">
    <name type="scientific">Dyadobacter psychrotolerans</name>
    <dbReference type="NCBI Taxonomy" id="2541721"/>
    <lineage>
        <taxon>Bacteria</taxon>
        <taxon>Pseudomonadati</taxon>
        <taxon>Bacteroidota</taxon>
        <taxon>Cytophagia</taxon>
        <taxon>Cytophagales</taxon>
        <taxon>Spirosomataceae</taxon>
        <taxon>Dyadobacter</taxon>
    </lineage>
</organism>
<keyword evidence="1" id="KW-0812">Transmembrane</keyword>
<evidence type="ECO:0000313" key="2">
    <source>
        <dbReference type="EMBL" id="TDE15285.1"/>
    </source>
</evidence>
<dbReference type="RefSeq" id="WP_131958548.1">
    <property type="nucleotide sequence ID" value="NZ_SMFL01000004.1"/>
</dbReference>
<evidence type="ECO:0000313" key="3">
    <source>
        <dbReference type="Proteomes" id="UP000294850"/>
    </source>
</evidence>
<accession>A0A4R5DVL7</accession>
<sequence length="163" mass="17712">MSYVTVKTTPTLNAEYFRKAALAYNANTMDRKAWLNVQIINLESALNRYAAQMQGMIEQGAKLDGKSTAASWLSGIGSVATAIPTPYTQIGGAVLQIAGFIVSAAEKKKDSKALVALVGEAREVQAEIIQIKTYYDNYTAEVQKLNLLPLALFGIAAFIIYKQ</sequence>
<dbReference type="Proteomes" id="UP000294850">
    <property type="component" value="Unassembled WGS sequence"/>
</dbReference>
<name>A0A4R5DVL7_9BACT</name>
<evidence type="ECO:0000256" key="1">
    <source>
        <dbReference type="SAM" id="Phobius"/>
    </source>
</evidence>
<dbReference type="AlphaFoldDB" id="A0A4R5DVL7"/>
<comment type="caution">
    <text evidence="2">The sequence shown here is derived from an EMBL/GenBank/DDBJ whole genome shotgun (WGS) entry which is preliminary data.</text>
</comment>
<dbReference type="EMBL" id="SMFL01000004">
    <property type="protein sequence ID" value="TDE15285.1"/>
    <property type="molecule type" value="Genomic_DNA"/>
</dbReference>